<reference evidence="7 8" key="1">
    <citation type="submission" date="2019-07" db="EMBL/GenBank/DDBJ databases">
        <title>Whole genome shotgun sequence of Nocardia ninae NBRC 108245.</title>
        <authorList>
            <person name="Hosoyama A."/>
            <person name="Uohara A."/>
            <person name="Ohji S."/>
            <person name="Ichikawa N."/>
        </authorList>
    </citation>
    <scope>NUCLEOTIDE SEQUENCE [LARGE SCALE GENOMIC DNA]</scope>
    <source>
        <strain evidence="7 8">NBRC 108245</strain>
    </source>
</reference>
<keyword evidence="4 6" id="KW-1133">Transmembrane helix</keyword>
<evidence type="ECO:0000313" key="8">
    <source>
        <dbReference type="Proteomes" id="UP000321424"/>
    </source>
</evidence>
<name>A0A511M585_9NOCA</name>
<dbReference type="PANTHER" id="PTHR30086:SF20">
    <property type="entry name" value="ARGININE EXPORTER PROTEIN ARGO-RELATED"/>
    <property type="match status" value="1"/>
</dbReference>
<sequence>MSVWTALVSFAVVAGFLTLVPGLDTALVLRSAIVRGTRTAFATALGVGSGLLVWGIATTCGLSVLLTTSQWAYTVLRIAGAIYLIWLGLTSLVALLRSGDLGAGQVDDRAVASDSVLRAWARGATSNLLNPKVGVFYIAMLPQFIPPHAPHLLMGTALTLIHFVEGVLWSTVLICGVRFTKSWFDRPSVKRGMEGLTGSVLVVLGLKLALDTP</sequence>
<dbReference type="AlphaFoldDB" id="A0A511M585"/>
<keyword evidence="8" id="KW-1185">Reference proteome</keyword>
<dbReference type="InterPro" id="IPR001123">
    <property type="entry name" value="LeuE-type"/>
</dbReference>
<dbReference type="GO" id="GO:0015171">
    <property type="term" value="F:amino acid transmembrane transporter activity"/>
    <property type="evidence" value="ECO:0007669"/>
    <property type="project" value="TreeGrafter"/>
</dbReference>
<proteinExistence type="predicted"/>
<dbReference type="Proteomes" id="UP000321424">
    <property type="component" value="Unassembled WGS sequence"/>
</dbReference>
<dbReference type="PANTHER" id="PTHR30086">
    <property type="entry name" value="ARGININE EXPORTER PROTEIN ARGO"/>
    <property type="match status" value="1"/>
</dbReference>
<comment type="subcellular location">
    <subcellularLocation>
        <location evidence="1">Cell membrane</location>
        <topology evidence="1">Multi-pass membrane protein</topology>
    </subcellularLocation>
</comment>
<feature type="transmembrane region" description="Helical" evidence="6">
    <location>
        <begin position="6"/>
        <end position="29"/>
    </location>
</feature>
<evidence type="ECO:0000256" key="6">
    <source>
        <dbReference type="SAM" id="Phobius"/>
    </source>
</evidence>
<keyword evidence="2" id="KW-1003">Cell membrane</keyword>
<protein>
    <submittedName>
        <fullName evidence="7">Threonine transporter RhtB</fullName>
    </submittedName>
</protein>
<dbReference type="RefSeq" id="WP_147128085.1">
    <property type="nucleotide sequence ID" value="NZ_BJXA01000001.1"/>
</dbReference>
<accession>A0A511M585</accession>
<feature type="transmembrane region" description="Helical" evidence="6">
    <location>
        <begin position="157"/>
        <end position="180"/>
    </location>
</feature>
<evidence type="ECO:0000256" key="2">
    <source>
        <dbReference type="ARBA" id="ARBA00022475"/>
    </source>
</evidence>
<dbReference type="PIRSF" id="PIRSF006324">
    <property type="entry name" value="LeuE"/>
    <property type="match status" value="1"/>
</dbReference>
<organism evidence="7 8">
    <name type="scientific">Nocardia ninae NBRC 108245</name>
    <dbReference type="NCBI Taxonomy" id="1210091"/>
    <lineage>
        <taxon>Bacteria</taxon>
        <taxon>Bacillati</taxon>
        <taxon>Actinomycetota</taxon>
        <taxon>Actinomycetes</taxon>
        <taxon>Mycobacteriales</taxon>
        <taxon>Nocardiaceae</taxon>
        <taxon>Nocardia</taxon>
    </lineage>
</organism>
<dbReference type="OrthoDB" id="9784202at2"/>
<comment type="caution">
    <text evidence="7">The sequence shown here is derived from an EMBL/GenBank/DDBJ whole genome shotgun (WGS) entry which is preliminary data.</text>
</comment>
<evidence type="ECO:0000256" key="3">
    <source>
        <dbReference type="ARBA" id="ARBA00022692"/>
    </source>
</evidence>
<dbReference type="GO" id="GO:0005886">
    <property type="term" value="C:plasma membrane"/>
    <property type="evidence" value="ECO:0007669"/>
    <property type="project" value="UniProtKB-SubCell"/>
</dbReference>
<keyword evidence="3 6" id="KW-0812">Transmembrane</keyword>
<dbReference type="EMBL" id="BJXA01000001">
    <property type="protein sequence ID" value="GEM35775.1"/>
    <property type="molecule type" value="Genomic_DNA"/>
</dbReference>
<evidence type="ECO:0000256" key="5">
    <source>
        <dbReference type="ARBA" id="ARBA00023136"/>
    </source>
</evidence>
<evidence type="ECO:0000313" key="7">
    <source>
        <dbReference type="EMBL" id="GEM35775.1"/>
    </source>
</evidence>
<keyword evidence="5 6" id="KW-0472">Membrane</keyword>
<gene>
    <name evidence="7" type="ORF">NN4_02940</name>
</gene>
<evidence type="ECO:0000256" key="1">
    <source>
        <dbReference type="ARBA" id="ARBA00004651"/>
    </source>
</evidence>
<feature type="transmembrane region" description="Helical" evidence="6">
    <location>
        <begin position="71"/>
        <end position="96"/>
    </location>
</feature>
<evidence type="ECO:0000256" key="4">
    <source>
        <dbReference type="ARBA" id="ARBA00022989"/>
    </source>
</evidence>
<feature type="transmembrane region" description="Helical" evidence="6">
    <location>
        <begin position="41"/>
        <end position="65"/>
    </location>
</feature>
<dbReference type="Pfam" id="PF01810">
    <property type="entry name" value="LysE"/>
    <property type="match status" value="1"/>
</dbReference>